<dbReference type="EMBL" id="APAU02000295">
    <property type="protein sequence ID" value="EUB54245.1"/>
    <property type="molecule type" value="Genomic_DNA"/>
</dbReference>
<reference evidence="1 2" key="1">
    <citation type="journal article" date="2013" name="Nat. Genet.">
        <title>The genome of the hydatid tapeworm Echinococcus granulosus.</title>
        <authorList>
            <person name="Zheng H."/>
            <person name="Zhang W."/>
            <person name="Zhang L."/>
            <person name="Zhang Z."/>
            <person name="Li J."/>
            <person name="Lu G."/>
            <person name="Zhu Y."/>
            <person name="Wang Y."/>
            <person name="Huang Y."/>
            <person name="Liu J."/>
            <person name="Kang H."/>
            <person name="Chen J."/>
            <person name="Wang L."/>
            <person name="Chen A."/>
            <person name="Yu S."/>
            <person name="Gao Z."/>
            <person name="Jin L."/>
            <person name="Gu W."/>
            <person name="Wang Z."/>
            <person name="Zhao L."/>
            <person name="Shi B."/>
            <person name="Wen H."/>
            <person name="Lin R."/>
            <person name="Jones M.K."/>
            <person name="Brejova B."/>
            <person name="Vinar T."/>
            <person name="Zhao G."/>
            <person name="McManus D.P."/>
            <person name="Chen Z."/>
            <person name="Zhou Y."/>
            <person name="Wang S."/>
        </authorList>
    </citation>
    <scope>NUCLEOTIDE SEQUENCE [LARGE SCALE GENOMIC DNA]</scope>
</reference>
<gene>
    <name evidence="1" type="ORF">EGR_10893</name>
</gene>
<sequence length="131" mass="14507">MQRTTTRSLCRFSGNKYQHCTSEPDDHEHLLWQNLEAVIAGLNCVRGANAKEDPIAEEAIALEVSFPVQQESADESSPLYLDGRAGLLGHANSPDTFSVLSIYILPEYFVFFRLQGVSGRYIGGSGKRTRS</sequence>
<comment type="caution">
    <text evidence="1">The sequence shown here is derived from an EMBL/GenBank/DDBJ whole genome shotgun (WGS) entry which is preliminary data.</text>
</comment>
<evidence type="ECO:0000313" key="2">
    <source>
        <dbReference type="Proteomes" id="UP000019149"/>
    </source>
</evidence>
<organism evidence="1 2">
    <name type="scientific">Echinococcus granulosus</name>
    <name type="common">Hydatid tapeworm</name>
    <dbReference type="NCBI Taxonomy" id="6210"/>
    <lineage>
        <taxon>Eukaryota</taxon>
        <taxon>Metazoa</taxon>
        <taxon>Spiralia</taxon>
        <taxon>Lophotrochozoa</taxon>
        <taxon>Platyhelminthes</taxon>
        <taxon>Cestoda</taxon>
        <taxon>Eucestoda</taxon>
        <taxon>Cyclophyllidea</taxon>
        <taxon>Taeniidae</taxon>
        <taxon>Echinococcus</taxon>
        <taxon>Echinococcus granulosus group</taxon>
    </lineage>
</organism>
<name>W6TZJ0_ECHGR</name>
<dbReference type="KEGG" id="egl:EGR_10893"/>
<accession>W6TZJ0</accession>
<dbReference type="Proteomes" id="UP000019149">
    <property type="component" value="Unassembled WGS sequence"/>
</dbReference>
<dbReference type="RefSeq" id="XP_024345441.1">
    <property type="nucleotide sequence ID" value="XM_024500142.1"/>
</dbReference>
<protein>
    <submittedName>
        <fullName evidence="1">Uncharacterized protein</fullName>
    </submittedName>
</protein>
<evidence type="ECO:0000313" key="1">
    <source>
        <dbReference type="EMBL" id="EUB54245.1"/>
    </source>
</evidence>
<dbReference type="CTD" id="36346608"/>
<dbReference type="AlphaFoldDB" id="W6TZJ0"/>
<keyword evidence="2" id="KW-1185">Reference proteome</keyword>
<dbReference type="GeneID" id="36346608"/>
<proteinExistence type="predicted"/>